<dbReference type="OrthoDB" id="9759948at2"/>
<comment type="caution">
    <text evidence="2">The sequence shown here is derived from an EMBL/GenBank/DDBJ whole genome shotgun (WGS) entry which is preliminary data.</text>
</comment>
<protein>
    <recommendedName>
        <fullName evidence="1">DUF7840 domain-containing protein</fullName>
    </recommendedName>
</protein>
<organism evidence="2 3">
    <name type="scientific">Alteromonas aestuariivivens</name>
    <dbReference type="NCBI Taxonomy" id="1938339"/>
    <lineage>
        <taxon>Bacteria</taxon>
        <taxon>Pseudomonadati</taxon>
        <taxon>Pseudomonadota</taxon>
        <taxon>Gammaproteobacteria</taxon>
        <taxon>Alteromonadales</taxon>
        <taxon>Alteromonadaceae</taxon>
        <taxon>Alteromonas/Salinimonas group</taxon>
        <taxon>Alteromonas</taxon>
    </lineage>
</organism>
<dbReference type="EMBL" id="QRHA01000009">
    <property type="protein sequence ID" value="RDV24673.1"/>
    <property type="molecule type" value="Genomic_DNA"/>
</dbReference>
<dbReference type="InterPro" id="IPR057162">
    <property type="entry name" value="DUF7840"/>
</dbReference>
<dbReference type="Proteomes" id="UP000256561">
    <property type="component" value="Unassembled WGS sequence"/>
</dbReference>
<accession>A0A3D8M4K6</accession>
<sequence>MRLPAGQSLSFRNQAELLPPHLSQLPSKISLGLADADEYFASVGFRMTYFDELSFDKTKKPFTKLEMLDSEIWANASEVIVKKLEFVDIATYYAPRSNPTKSFADAWEVSAGFESRLIQPDPGNSFFVRGALGKSYLLSNNWLVYGLAGGKAFTGQVDGVEGFAKLGTIGRLNAKTSVHVNAVQYVGLGDTSDDSFKLGYEFALNYQFSNQAEVRLMAEKLTSMTFSVVVHYYWGFQN</sequence>
<dbReference type="AlphaFoldDB" id="A0A3D8M4K6"/>
<feature type="domain" description="DUF7840" evidence="1">
    <location>
        <begin position="27"/>
        <end position="219"/>
    </location>
</feature>
<evidence type="ECO:0000259" key="1">
    <source>
        <dbReference type="Pfam" id="PF25222"/>
    </source>
</evidence>
<gene>
    <name evidence="2" type="ORF">DXV75_13385</name>
</gene>
<evidence type="ECO:0000313" key="3">
    <source>
        <dbReference type="Proteomes" id="UP000256561"/>
    </source>
</evidence>
<dbReference type="RefSeq" id="WP_115593919.1">
    <property type="nucleotide sequence ID" value="NZ_QRHA01000009.1"/>
</dbReference>
<proteinExistence type="predicted"/>
<name>A0A3D8M4K6_9ALTE</name>
<evidence type="ECO:0000313" key="2">
    <source>
        <dbReference type="EMBL" id="RDV24673.1"/>
    </source>
</evidence>
<keyword evidence="3" id="KW-1185">Reference proteome</keyword>
<reference evidence="3" key="1">
    <citation type="submission" date="2018-08" db="EMBL/GenBank/DDBJ databases">
        <authorList>
            <person name="Zhang J."/>
            <person name="Du Z.-J."/>
        </authorList>
    </citation>
    <scope>NUCLEOTIDE SEQUENCE [LARGE SCALE GENOMIC DNA]</scope>
    <source>
        <strain evidence="3">KCTC 52655</strain>
    </source>
</reference>
<dbReference type="Pfam" id="PF25222">
    <property type="entry name" value="DUF7840"/>
    <property type="match status" value="1"/>
</dbReference>